<sequence>MTDGRYSFTTEFLPAVSAAFRAAQTHPELGWTDHLYPGSGFNLGREFPSEHALTAGKLSYPAASADSLAHYLTTAVPAALFANAMTGVASRHKALTLVPWSAADVVDTNPWPSHKTYRVGLAEDQGYDRVTIDPLAGVTSLEAAYRRAAAFGATGIDRTYLAWAILLANADAASTSAEPMESWVSHAGSVDLQTRCEAQARWRDLLSQIQIDTKLVPTVTVIDIITRANPFILPWAEEWLVAHGLHFLTFDRTDEQGYPIPQRVDVGWGQRPEYMHAESIDDKGYYSGTRLWFYDAESMPALPAILRDQEVANLVLQTTSLTATAAKSPEFTWCPVGASDSHVLVQEVATGRWRAVQLF</sequence>
<dbReference type="Proteomes" id="UP000179734">
    <property type="component" value="Unassembled WGS sequence"/>
</dbReference>
<proteinExistence type="predicted"/>
<keyword evidence="2" id="KW-1185">Reference proteome</keyword>
<gene>
    <name evidence="1" type="ORF">BKN37_14535</name>
</gene>
<organism evidence="1 2">
    <name type="scientific">Mycobacterium talmoniae</name>
    <dbReference type="NCBI Taxonomy" id="1858794"/>
    <lineage>
        <taxon>Bacteria</taxon>
        <taxon>Bacillati</taxon>
        <taxon>Actinomycetota</taxon>
        <taxon>Actinomycetes</taxon>
        <taxon>Mycobacteriales</taxon>
        <taxon>Mycobacteriaceae</taxon>
        <taxon>Mycobacterium</taxon>
    </lineage>
</organism>
<dbReference type="EMBL" id="MLQM01000073">
    <property type="protein sequence ID" value="OHV03536.1"/>
    <property type="molecule type" value="Genomic_DNA"/>
</dbReference>
<evidence type="ECO:0000313" key="1">
    <source>
        <dbReference type="EMBL" id="OHV03536.1"/>
    </source>
</evidence>
<protein>
    <submittedName>
        <fullName evidence="1">Uncharacterized protein</fullName>
    </submittedName>
</protein>
<name>A0A1S1NL74_9MYCO</name>
<evidence type="ECO:0000313" key="2">
    <source>
        <dbReference type="Proteomes" id="UP000179734"/>
    </source>
</evidence>
<reference evidence="1 2" key="1">
    <citation type="submission" date="2016-10" db="EMBL/GenBank/DDBJ databases">
        <title>Genome sequence of Mycobacterium talmonii.</title>
        <authorList>
            <person name="Greninger A.L."/>
            <person name="Elliott B."/>
            <person name="Vasireddy S."/>
            <person name="Vasireddy R."/>
        </authorList>
    </citation>
    <scope>NUCLEOTIDE SEQUENCE [LARGE SCALE GENOMIC DNA]</scope>
    <source>
        <strain evidence="2">NE-TNMC-100812</strain>
    </source>
</reference>
<comment type="caution">
    <text evidence="1">The sequence shown here is derived from an EMBL/GenBank/DDBJ whole genome shotgun (WGS) entry which is preliminary data.</text>
</comment>
<accession>A0A1S1NL74</accession>
<dbReference type="AlphaFoldDB" id="A0A1S1NL74"/>